<dbReference type="Proteomes" id="UP000236333">
    <property type="component" value="Unassembled WGS sequence"/>
</dbReference>
<dbReference type="InterPro" id="IPR029787">
    <property type="entry name" value="Nucleotide_cyclase"/>
</dbReference>
<evidence type="ECO:0000313" key="4">
    <source>
        <dbReference type="EMBL" id="PNH10786.1"/>
    </source>
</evidence>
<sequence>MRLEEGVAARSHEDGDRQRTTVGAILATSNLDEMLRSAHLVLTAAEQRIGEYCSCLAPDPADPDAGPALISEQRQREGRCRHIQRSLQLARRGLEAAAGAESAAEKEGGAHAGGPACADVEALERLVRELEYGPVEAMVSALAANERLLGNLGSLAGRGAGGAGARRAEPSPGSAAAGGVVFMYVIGAQTLLSWDPAVAGAALSRFQATVEEQLNAADGYVVELVDGLCLAAFRSAADALLWSLRCGRLLLAAPWFLDSVIVHTPESHRLLFPCHSWFGESDCGGMRGPLERNLIPIAPEDLVPGQPVAMAASGVAVPHPDKVKFDGSKGVNRKGFGHGGEDAYFYCHGRNDIFAMGVADGVFMWREQGIDSGDFSRTLMRRAAASVAGGAVDVVRVMADAAAGAAAAGVQGSSTACVVLVDQQAGQLYAANLGDSGCLLLRPEPPPAAPPSAGAAAAVPPSYKVKFRTNQLEHDFGRPYQLGHHAAADPVDMCDVATQTLRRGDVLVLGTDGLLDNLSDHAIAEAVAAGRAKREGPSALAQRLARLAFDASYDKSRSTPYAVSASEHFDMVYSGGKPDDITVLVAICG</sequence>
<dbReference type="Gene3D" id="3.60.40.10">
    <property type="entry name" value="PPM-type phosphatase domain"/>
    <property type="match status" value="1"/>
</dbReference>
<comment type="cofactor">
    <cofactor evidence="1">
        <name>Mg(2+)</name>
        <dbReference type="ChEBI" id="CHEBI:18420"/>
    </cofactor>
</comment>
<accession>A0A2J8AE61</accession>
<dbReference type="PANTHER" id="PTHR12320:SF1">
    <property type="entry name" value="PROTEIN PHOSPHATASE PTC7 HOMOLOG"/>
    <property type="match status" value="1"/>
</dbReference>
<keyword evidence="1" id="KW-0479">Metal-binding</keyword>
<keyword evidence="5" id="KW-1185">Reference proteome</keyword>
<keyword evidence="1" id="KW-0464">Manganese</keyword>
<feature type="compositionally biased region" description="Basic and acidic residues" evidence="2">
    <location>
        <begin position="1"/>
        <end position="19"/>
    </location>
</feature>
<reference evidence="4 5" key="1">
    <citation type="journal article" date="2017" name="Mol. Biol. Evol.">
        <title>The 4-celled Tetrabaena socialis nuclear genome reveals the essential components for genetic control of cell number at the origin of multicellularity in the volvocine lineage.</title>
        <authorList>
            <person name="Featherston J."/>
            <person name="Arakaki Y."/>
            <person name="Hanschen E.R."/>
            <person name="Ferris P.J."/>
            <person name="Michod R.E."/>
            <person name="Olson B.J.S.C."/>
            <person name="Nozaki H."/>
            <person name="Durand P.M."/>
        </authorList>
    </citation>
    <scope>NUCLEOTIDE SEQUENCE [LARGE SCALE GENOMIC DNA]</scope>
    <source>
        <strain evidence="4 5">NIES-571</strain>
    </source>
</reference>
<proteinExistence type="inferred from homology"/>
<dbReference type="SUPFAM" id="SSF55073">
    <property type="entry name" value="Nucleotide cyclase"/>
    <property type="match status" value="1"/>
</dbReference>
<dbReference type="SUPFAM" id="SSF81606">
    <property type="entry name" value="PP2C-like"/>
    <property type="match status" value="1"/>
</dbReference>
<evidence type="ECO:0000313" key="5">
    <source>
        <dbReference type="Proteomes" id="UP000236333"/>
    </source>
</evidence>
<comment type="catalytic activity">
    <reaction evidence="1">
        <text>O-phospho-L-seryl-[protein] + H2O = L-seryl-[protein] + phosphate</text>
        <dbReference type="Rhea" id="RHEA:20629"/>
        <dbReference type="Rhea" id="RHEA-COMP:9863"/>
        <dbReference type="Rhea" id="RHEA-COMP:11604"/>
        <dbReference type="ChEBI" id="CHEBI:15377"/>
        <dbReference type="ChEBI" id="CHEBI:29999"/>
        <dbReference type="ChEBI" id="CHEBI:43474"/>
        <dbReference type="ChEBI" id="CHEBI:83421"/>
        <dbReference type="EC" id="3.1.3.16"/>
    </reaction>
</comment>
<comment type="cofactor">
    <cofactor evidence="1">
        <name>Mn(2+)</name>
        <dbReference type="ChEBI" id="CHEBI:29035"/>
    </cofactor>
</comment>
<dbReference type="PANTHER" id="PTHR12320">
    <property type="entry name" value="PROTEIN PHOSPHATASE 2C"/>
    <property type="match status" value="1"/>
</dbReference>
<dbReference type="InterPro" id="IPR001932">
    <property type="entry name" value="PPM-type_phosphatase-like_dom"/>
</dbReference>
<dbReference type="Gene3D" id="3.30.70.1230">
    <property type="entry name" value="Nucleotide cyclase"/>
    <property type="match status" value="1"/>
</dbReference>
<comment type="caution">
    <text evidence="4">The sequence shown here is derived from an EMBL/GenBank/DDBJ whole genome shotgun (WGS) entry which is preliminary data.</text>
</comment>
<dbReference type="EC" id="3.1.3.16" evidence="1"/>
<organism evidence="4 5">
    <name type="scientific">Tetrabaena socialis</name>
    <dbReference type="NCBI Taxonomy" id="47790"/>
    <lineage>
        <taxon>Eukaryota</taxon>
        <taxon>Viridiplantae</taxon>
        <taxon>Chlorophyta</taxon>
        <taxon>core chlorophytes</taxon>
        <taxon>Chlorophyceae</taxon>
        <taxon>CS clade</taxon>
        <taxon>Chlamydomonadales</taxon>
        <taxon>Tetrabaenaceae</taxon>
        <taxon>Tetrabaena</taxon>
    </lineage>
</organism>
<keyword evidence="1" id="KW-0460">Magnesium</keyword>
<dbReference type="EMBL" id="PGGS01000046">
    <property type="protein sequence ID" value="PNH10786.1"/>
    <property type="molecule type" value="Genomic_DNA"/>
</dbReference>
<comment type="catalytic activity">
    <reaction evidence="1">
        <text>O-phospho-L-threonyl-[protein] + H2O = L-threonyl-[protein] + phosphate</text>
        <dbReference type="Rhea" id="RHEA:47004"/>
        <dbReference type="Rhea" id="RHEA-COMP:11060"/>
        <dbReference type="Rhea" id="RHEA-COMP:11605"/>
        <dbReference type="ChEBI" id="CHEBI:15377"/>
        <dbReference type="ChEBI" id="CHEBI:30013"/>
        <dbReference type="ChEBI" id="CHEBI:43474"/>
        <dbReference type="ChEBI" id="CHEBI:61977"/>
        <dbReference type="EC" id="3.1.3.16"/>
    </reaction>
</comment>
<dbReference type="SMART" id="SM00332">
    <property type="entry name" value="PP2Cc"/>
    <property type="match status" value="1"/>
</dbReference>
<dbReference type="GO" id="GO:0004722">
    <property type="term" value="F:protein serine/threonine phosphatase activity"/>
    <property type="evidence" value="ECO:0007669"/>
    <property type="project" value="UniProtKB-EC"/>
</dbReference>
<comment type="similarity">
    <text evidence="1">Belongs to the PP2C family.</text>
</comment>
<feature type="domain" description="PPM-type phosphatase" evidence="3">
    <location>
        <begin position="326"/>
        <end position="588"/>
    </location>
</feature>
<dbReference type="InterPro" id="IPR036457">
    <property type="entry name" value="PPM-type-like_dom_sf"/>
</dbReference>
<gene>
    <name evidence="4" type="ORF">TSOC_002425</name>
</gene>
<dbReference type="SMART" id="SM00331">
    <property type="entry name" value="PP2C_SIG"/>
    <property type="match status" value="1"/>
</dbReference>
<evidence type="ECO:0000259" key="3">
    <source>
        <dbReference type="PROSITE" id="PS51746"/>
    </source>
</evidence>
<dbReference type="PROSITE" id="PS51746">
    <property type="entry name" value="PPM_2"/>
    <property type="match status" value="1"/>
</dbReference>
<dbReference type="OrthoDB" id="60843at2759"/>
<protein>
    <recommendedName>
        <fullName evidence="1">Protein phosphatase</fullName>
        <ecNumber evidence="1">3.1.3.16</ecNumber>
    </recommendedName>
</protein>
<dbReference type="GO" id="GO:0046872">
    <property type="term" value="F:metal ion binding"/>
    <property type="evidence" value="ECO:0007669"/>
    <property type="project" value="UniProtKB-UniRule"/>
</dbReference>
<keyword evidence="1" id="KW-0904">Protein phosphatase</keyword>
<evidence type="ECO:0000256" key="1">
    <source>
        <dbReference type="RuleBase" id="RU366020"/>
    </source>
</evidence>
<dbReference type="AlphaFoldDB" id="A0A2J8AE61"/>
<name>A0A2J8AE61_9CHLO</name>
<feature type="region of interest" description="Disordered" evidence="2">
    <location>
        <begin position="1"/>
        <end position="20"/>
    </location>
</feature>
<evidence type="ECO:0000256" key="2">
    <source>
        <dbReference type="SAM" id="MobiDB-lite"/>
    </source>
</evidence>
<dbReference type="InterPro" id="IPR039123">
    <property type="entry name" value="PPTC7"/>
</dbReference>
<keyword evidence="1" id="KW-0378">Hydrolase</keyword>